<evidence type="ECO:0000256" key="5">
    <source>
        <dbReference type="ARBA" id="ARBA00023136"/>
    </source>
</evidence>
<sequence>MTMYKFILFRRPVVFLSVIVILYSLIITSLYRPVELKQQARLEDTVTRVDTKHGKLRIWTKNVCATNVSNLKNIELGDIILLEGNFEDVLCLKNPSYGKYLRSQQITYAIDKPTVYLTGKRSQWCYLRGQVLNYVDCRIDIKFRNRAYLWKALLYGDKSELPDEVTESFSKLGISHLLAISGFHVGIIALFFHLILFKISMKSRNLLICVFLIAYAYMTGARASIIRAVGFYLLYYLSFLIRRKYDLLAAVSFLITVILIHNPWKVWDIGFQLSFASVISIGIFYPKLHRTMGQFLTWNPTNKVWEYGKVMVGYMISLIEVTVAAQLLTLPLCIYYFHQIPIYGIIANLVAIPMITIDMILFLVAFFLPNGFFVEHYVIELCNKGMDYLLHWIHQLTALPFSNLKASEFSPYWLILIYTPVVIWYLYEEQNTVRKNFYDIQRTKKQSNYS</sequence>
<organism evidence="8 9">
    <name type="scientific">Filifactor alocis (strain ATCC 35896 / CCUG 47790 / D40 B5)</name>
    <name type="common">Fusobacterium alocis</name>
    <dbReference type="NCBI Taxonomy" id="546269"/>
    <lineage>
        <taxon>Bacteria</taxon>
        <taxon>Bacillati</taxon>
        <taxon>Bacillota</taxon>
        <taxon>Clostridia</taxon>
        <taxon>Peptostreptococcales</taxon>
        <taxon>Filifactoraceae</taxon>
        <taxon>Filifactor</taxon>
    </lineage>
</organism>
<accession>D6GR19</accession>
<dbReference type="KEGG" id="faa:HMPREF0389_00023"/>
<gene>
    <name evidence="8" type="ordered locus">HMPREF0389_00023</name>
</gene>
<proteinExistence type="predicted"/>
<evidence type="ECO:0000256" key="2">
    <source>
        <dbReference type="ARBA" id="ARBA00022475"/>
    </source>
</evidence>
<dbReference type="eggNOG" id="COG0658">
    <property type="taxonomic scope" value="Bacteria"/>
</dbReference>
<evidence type="ECO:0000256" key="3">
    <source>
        <dbReference type="ARBA" id="ARBA00022692"/>
    </source>
</evidence>
<feature type="domain" description="ComEC/Rec2-related protein" evidence="7">
    <location>
        <begin position="153"/>
        <end position="428"/>
    </location>
</feature>
<dbReference type="GO" id="GO:0005886">
    <property type="term" value="C:plasma membrane"/>
    <property type="evidence" value="ECO:0007669"/>
    <property type="project" value="UniProtKB-SubCell"/>
</dbReference>
<dbReference type="NCBIfam" id="TIGR00360">
    <property type="entry name" value="ComEC_N-term"/>
    <property type="match status" value="1"/>
</dbReference>
<dbReference type="PANTHER" id="PTHR30619">
    <property type="entry name" value="DNA INTERNALIZATION/COMPETENCE PROTEIN COMEC/REC2"/>
    <property type="match status" value="1"/>
</dbReference>
<dbReference type="OrthoDB" id="9761531at2"/>
<dbReference type="InterPro" id="IPR004477">
    <property type="entry name" value="ComEC_N"/>
</dbReference>
<feature type="transmembrane region" description="Helical" evidence="6">
    <location>
        <begin position="409"/>
        <end position="427"/>
    </location>
</feature>
<comment type="subcellular location">
    <subcellularLocation>
        <location evidence="1">Cell membrane</location>
        <topology evidence="1">Multi-pass membrane protein</topology>
    </subcellularLocation>
</comment>
<feature type="transmembrane region" description="Helical" evidence="6">
    <location>
        <begin position="312"/>
        <end position="337"/>
    </location>
</feature>
<evidence type="ECO:0000256" key="4">
    <source>
        <dbReference type="ARBA" id="ARBA00022989"/>
    </source>
</evidence>
<keyword evidence="4 6" id="KW-1133">Transmembrane helix</keyword>
<dbReference type="EMBL" id="CP002390">
    <property type="protein sequence ID" value="EFE28110.1"/>
    <property type="molecule type" value="Genomic_DNA"/>
</dbReference>
<protein>
    <submittedName>
        <fullName evidence="8">ComEC/Rec2-like protein</fullName>
    </submittedName>
</protein>
<dbReference type="InterPro" id="IPR052159">
    <property type="entry name" value="Competence_DNA_uptake"/>
</dbReference>
<evidence type="ECO:0000256" key="1">
    <source>
        <dbReference type="ARBA" id="ARBA00004651"/>
    </source>
</evidence>
<feature type="transmembrane region" description="Helical" evidence="6">
    <location>
        <begin position="205"/>
        <end position="235"/>
    </location>
</feature>
<dbReference type="PANTHER" id="PTHR30619:SF1">
    <property type="entry name" value="RECOMBINATION PROTEIN 2"/>
    <property type="match status" value="1"/>
</dbReference>
<evidence type="ECO:0000256" key="6">
    <source>
        <dbReference type="SAM" id="Phobius"/>
    </source>
</evidence>
<feature type="transmembrane region" description="Helical" evidence="6">
    <location>
        <begin position="247"/>
        <end position="264"/>
    </location>
</feature>
<evidence type="ECO:0000313" key="9">
    <source>
        <dbReference type="Proteomes" id="UP000007468"/>
    </source>
</evidence>
<evidence type="ECO:0000313" key="8">
    <source>
        <dbReference type="EMBL" id="EFE28110.1"/>
    </source>
</evidence>
<evidence type="ECO:0000259" key="7">
    <source>
        <dbReference type="Pfam" id="PF03772"/>
    </source>
</evidence>
<keyword evidence="2" id="KW-1003">Cell membrane</keyword>
<keyword evidence="3 6" id="KW-0812">Transmembrane</keyword>
<dbReference type="Proteomes" id="UP000007468">
    <property type="component" value="Chromosome"/>
</dbReference>
<keyword evidence="9" id="KW-1185">Reference proteome</keyword>
<feature type="transmembrane region" description="Helical" evidence="6">
    <location>
        <begin position="349"/>
        <end position="368"/>
    </location>
</feature>
<dbReference type="Pfam" id="PF03772">
    <property type="entry name" value="Competence"/>
    <property type="match status" value="1"/>
</dbReference>
<dbReference type="STRING" id="546269.HMPREF0389_00023"/>
<feature type="transmembrane region" description="Helical" evidence="6">
    <location>
        <begin position="12"/>
        <end position="31"/>
    </location>
</feature>
<feature type="transmembrane region" description="Helical" evidence="6">
    <location>
        <begin position="177"/>
        <end position="199"/>
    </location>
</feature>
<dbReference type="RefSeq" id="WP_014262268.1">
    <property type="nucleotide sequence ID" value="NC_016630.1"/>
</dbReference>
<dbReference type="AlphaFoldDB" id="D6GR19"/>
<keyword evidence="5 6" id="KW-0472">Membrane</keyword>
<reference evidence="9" key="1">
    <citation type="submission" date="2010-12" db="EMBL/GenBank/DDBJ databases">
        <title>The genome sequence of Filifactor alocis strain ATCC 35896.</title>
        <authorList>
            <consortium name="The Broad Institute Genome Sequencing Platform"/>
            <person name="Ward D."/>
            <person name="Earl A."/>
            <person name="Feldgarden M."/>
            <person name="Young S.K."/>
            <person name="Gargeya S."/>
            <person name="Zeng Q."/>
            <person name="Alvarado L."/>
            <person name="Berlin A."/>
            <person name="Bochicchio J."/>
            <person name="Chapman S.B."/>
            <person name="Chen Z."/>
            <person name="Freedman E."/>
            <person name="Gellesch M."/>
            <person name="Goldberg J."/>
            <person name="Griggs A."/>
            <person name="Gujja S."/>
            <person name="Heilman E."/>
            <person name="Heiman D."/>
            <person name="Howarth C."/>
            <person name="Mehta T."/>
            <person name="Neiman D."/>
            <person name="Pearson M."/>
            <person name="Roberts A."/>
            <person name="Saif S."/>
            <person name="Shea T."/>
            <person name="Shenoy N."/>
            <person name="Sisk P."/>
            <person name="Stolte C."/>
            <person name="Sykes S."/>
            <person name="White J."/>
            <person name="Yandava C."/>
            <person name="Izard J."/>
            <person name="Blanton J.M."/>
            <person name="Baranova O.V."/>
            <person name="Tanner A.C."/>
            <person name="Dewhirst F.E."/>
            <person name="Haas B."/>
            <person name="Nusbaum C."/>
            <person name="Birren B."/>
        </authorList>
    </citation>
    <scope>NUCLEOTIDE SEQUENCE [LARGE SCALE GENOMIC DNA]</scope>
    <source>
        <strain evidence="9">ATCC 35896 / D40 B5</strain>
    </source>
</reference>
<name>D6GR19_FILAD</name>